<comment type="subcellular location">
    <subcellularLocation>
        <location evidence="1">Cell membrane</location>
        <topology evidence="1">Multi-pass membrane protein</topology>
    </subcellularLocation>
</comment>
<accession>D6WJP8</accession>
<dbReference type="GO" id="GO:0050916">
    <property type="term" value="P:sensory perception of sweet taste"/>
    <property type="evidence" value="ECO:0007669"/>
    <property type="project" value="UniProtKB-ARBA"/>
</dbReference>
<dbReference type="PhylomeDB" id="D6WJP8"/>
<organism evidence="9 10">
    <name type="scientific">Tribolium castaneum</name>
    <name type="common">Red flour beetle</name>
    <dbReference type="NCBI Taxonomy" id="7070"/>
    <lineage>
        <taxon>Eukaryota</taxon>
        <taxon>Metazoa</taxon>
        <taxon>Ecdysozoa</taxon>
        <taxon>Arthropoda</taxon>
        <taxon>Hexapoda</taxon>
        <taxon>Insecta</taxon>
        <taxon>Pterygota</taxon>
        <taxon>Neoptera</taxon>
        <taxon>Endopterygota</taxon>
        <taxon>Coleoptera</taxon>
        <taxon>Polyphaga</taxon>
        <taxon>Cucujiformia</taxon>
        <taxon>Tenebrionidae</taxon>
        <taxon>Tenebrionidae incertae sedis</taxon>
        <taxon>Tribolium</taxon>
    </lineage>
</organism>
<proteinExistence type="inferred from homology"/>
<keyword evidence="7 9" id="KW-0675">Receptor</keyword>
<feature type="transmembrane region" description="Helical" evidence="8">
    <location>
        <begin position="358"/>
        <end position="377"/>
    </location>
</feature>
<reference evidence="9 10" key="1">
    <citation type="journal article" date="2008" name="Nature">
        <title>The genome of the model beetle and pest Tribolium castaneum.</title>
        <authorList>
            <consortium name="Tribolium Genome Sequencing Consortium"/>
            <person name="Richards S."/>
            <person name="Gibbs R.A."/>
            <person name="Weinstock G.M."/>
            <person name="Brown S.J."/>
            <person name="Denell R."/>
            <person name="Beeman R.W."/>
            <person name="Gibbs R."/>
            <person name="Beeman R.W."/>
            <person name="Brown S.J."/>
            <person name="Bucher G."/>
            <person name="Friedrich M."/>
            <person name="Grimmelikhuijzen C.J."/>
            <person name="Klingler M."/>
            <person name="Lorenzen M."/>
            <person name="Richards S."/>
            <person name="Roth S."/>
            <person name="Schroder R."/>
            <person name="Tautz D."/>
            <person name="Zdobnov E.M."/>
            <person name="Muzny D."/>
            <person name="Gibbs R.A."/>
            <person name="Weinstock G.M."/>
            <person name="Attaway T."/>
            <person name="Bell S."/>
            <person name="Buhay C.J."/>
            <person name="Chandrabose M.N."/>
            <person name="Chavez D."/>
            <person name="Clerk-Blankenburg K.P."/>
            <person name="Cree A."/>
            <person name="Dao M."/>
            <person name="Davis C."/>
            <person name="Chacko J."/>
            <person name="Dinh H."/>
            <person name="Dugan-Rocha S."/>
            <person name="Fowler G."/>
            <person name="Garner T.T."/>
            <person name="Garnes J."/>
            <person name="Gnirke A."/>
            <person name="Hawes A."/>
            <person name="Hernandez J."/>
            <person name="Hines S."/>
            <person name="Holder M."/>
            <person name="Hume J."/>
            <person name="Jhangiani S.N."/>
            <person name="Joshi V."/>
            <person name="Khan Z.M."/>
            <person name="Jackson L."/>
            <person name="Kovar C."/>
            <person name="Kowis A."/>
            <person name="Lee S."/>
            <person name="Lewis L.R."/>
            <person name="Margolis J."/>
            <person name="Morgan M."/>
            <person name="Nazareth L.V."/>
            <person name="Nguyen N."/>
            <person name="Okwuonu G."/>
            <person name="Parker D."/>
            <person name="Richards S."/>
            <person name="Ruiz S.J."/>
            <person name="Santibanez J."/>
            <person name="Savard J."/>
            <person name="Scherer S.E."/>
            <person name="Schneider B."/>
            <person name="Sodergren E."/>
            <person name="Tautz D."/>
            <person name="Vattahil S."/>
            <person name="Villasana D."/>
            <person name="White C.S."/>
            <person name="Wright R."/>
            <person name="Park Y."/>
            <person name="Beeman R.W."/>
            <person name="Lord J."/>
            <person name="Oppert B."/>
            <person name="Lorenzen M."/>
            <person name="Brown S."/>
            <person name="Wang L."/>
            <person name="Savard J."/>
            <person name="Tautz D."/>
            <person name="Richards S."/>
            <person name="Weinstock G."/>
            <person name="Gibbs R.A."/>
            <person name="Liu Y."/>
            <person name="Worley K."/>
            <person name="Weinstock G."/>
            <person name="Elsik C.G."/>
            <person name="Reese J.T."/>
            <person name="Elhaik E."/>
            <person name="Landan G."/>
            <person name="Graur D."/>
            <person name="Arensburger P."/>
            <person name="Atkinson P."/>
            <person name="Beeman R.W."/>
            <person name="Beidler J."/>
            <person name="Brown S.J."/>
            <person name="Demuth J.P."/>
            <person name="Drury D.W."/>
            <person name="Du Y.Z."/>
            <person name="Fujiwara H."/>
            <person name="Lorenzen M."/>
            <person name="Maselli V."/>
            <person name="Osanai M."/>
            <person name="Park Y."/>
            <person name="Robertson H.M."/>
            <person name="Tu Z."/>
            <person name="Wang J.J."/>
            <person name="Wang S."/>
            <person name="Richards S."/>
            <person name="Song H."/>
            <person name="Zhang L."/>
            <person name="Sodergren E."/>
            <person name="Werner D."/>
            <person name="Stanke M."/>
            <person name="Morgenstern B."/>
            <person name="Solovyev V."/>
            <person name="Kosarev P."/>
            <person name="Brown G."/>
            <person name="Chen H.C."/>
            <person name="Ermolaeva O."/>
            <person name="Hlavina W."/>
            <person name="Kapustin Y."/>
            <person name="Kiryutin B."/>
            <person name="Kitts P."/>
            <person name="Maglott D."/>
            <person name="Pruitt K."/>
            <person name="Sapojnikov V."/>
            <person name="Souvorov A."/>
            <person name="Mackey A.J."/>
            <person name="Waterhouse R.M."/>
            <person name="Wyder S."/>
            <person name="Zdobnov E.M."/>
            <person name="Zdobnov E.M."/>
            <person name="Wyder S."/>
            <person name="Kriventseva E.V."/>
            <person name="Kadowaki T."/>
            <person name="Bork P."/>
            <person name="Aranda M."/>
            <person name="Bao R."/>
            <person name="Beermann A."/>
            <person name="Berns N."/>
            <person name="Bolognesi R."/>
            <person name="Bonneton F."/>
            <person name="Bopp D."/>
            <person name="Brown S.J."/>
            <person name="Bucher G."/>
            <person name="Butts T."/>
            <person name="Chaumot A."/>
            <person name="Denell R.E."/>
            <person name="Ferrier D.E."/>
            <person name="Friedrich M."/>
            <person name="Gordon C.M."/>
            <person name="Jindra M."/>
            <person name="Klingler M."/>
            <person name="Lan Q."/>
            <person name="Lattorff H.M."/>
            <person name="Laudet V."/>
            <person name="von Levetsow C."/>
            <person name="Liu Z."/>
            <person name="Lutz R."/>
            <person name="Lynch J.A."/>
            <person name="da Fonseca R.N."/>
            <person name="Posnien N."/>
            <person name="Reuter R."/>
            <person name="Roth S."/>
            <person name="Savard J."/>
            <person name="Schinko J.B."/>
            <person name="Schmitt C."/>
            <person name="Schoppmeier M."/>
            <person name="Schroder R."/>
            <person name="Shippy T.D."/>
            <person name="Simonnet F."/>
            <person name="Marques-Souza H."/>
            <person name="Tautz D."/>
            <person name="Tomoyasu Y."/>
            <person name="Trauner J."/>
            <person name="Van der Zee M."/>
            <person name="Vervoort M."/>
            <person name="Wittkopp N."/>
            <person name="Wimmer E.A."/>
            <person name="Yang X."/>
            <person name="Jones A.K."/>
            <person name="Sattelle D.B."/>
            <person name="Ebert P.R."/>
            <person name="Nelson D."/>
            <person name="Scott J.G."/>
            <person name="Beeman R.W."/>
            <person name="Muthukrishnan S."/>
            <person name="Kramer K.J."/>
            <person name="Arakane Y."/>
            <person name="Beeman R.W."/>
            <person name="Zhu Q."/>
            <person name="Hogenkamp D."/>
            <person name="Dixit R."/>
            <person name="Oppert B."/>
            <person name="Jiang H."/>
            <person name="Zou Z."/>
            <person name="Marshall J."/>
            <person name="Elpidina E."/>
            <person name="Vinokurov K."/>
            <person name="Oppert C."/>
            <person name="Zou Z."/>
            <person name="Evans J."/>
            <person name="Lu Z."/>
            <person name="Zhao P."/>
            <person name="Sumathipala N."/>
            <person name="Altincicek B."/>
            <person name="Vilcinskas A."/>
            <person name="Williams M."/>
            <person name="Hultmark D."/>
            <person name="Hetru C."/>
            <person name="Jiang H."/>
            <person name="Grimmelikhuijzen C.J."/>
            <person name="Hauser F."/>
            <person name="Cazzamali G."/>
            <person name="Williamson M."/>
            <person name="Park Y."/>
            <person name="Li B."/>
            <person name="Tanaka Y."/>
            <person name="Predel R."/>
            <person name="Neupert S."/>
            <person name="Schachtner J."/>
            <person name="Verleyen P."/>
            <person name="Raible F."/>
            <person name="Bork P."/>
            <person name="Friedrich M."/>
            <person name="Walden K.K."/>
            <person name="Robertson H.M."/>
            <person name="Angeli S."/>
            <person name="Foret S."/>
            <person name="Bucher G."/>
            <person name="Schuetz S."/>
            <person name="Maleszka R."/>
            <person name="Wimmer E.A."/>
            <person name="Beeman R.W."/>
            <person name="Lorenzen M."/>
            <person name="Tomoyasu Y."/>
            <person name="Miller S.C."/>
            <person name="Grossmann D."/>
            <person name="Bucher G."/>
        </authorList>
    </citation>
    <scope>NUCLEOTIDE SEQUENCE [LARGE SCALE GENOMIC DNA]</scope>
    <source>
        <strain evidence="9 10">Georgia GA2</strain>
    </source>
</reference>
<evidence type="ECO:0000313" key="9">
    <source>
        <dbReference type="EMBL" id="EFA04725.1"/>
    </source>
</evidence>
<keyword evidence="10" id="KW-1185">Reference proteome</keyword>
<dbReference type="OMA" id="CERWCEV"/>
<dbReference type="GO" id="GO:0008527">
    <property type="term" value="F:taste receptor activity"/>
    <property type="evidence" value="ECO:0007669"/>
    <property type="project" value="InterPro"/>
</dbReference>
<dbReference type="InParanoid" id="D6WJP8"/>
<feature type="transmembrane region" description="Helical" evidence="8">
    <location>
        <begin position="80"/>
        <end position="100"/>
    </location>
</feature>
<dbReference type="EMBL" id="KQ971343">
    <property type="protein sequence ID" value="EFA04725.1"/>
    <property type="molecule type" value="Genomic_DNA"/>
</dbReference>
<comment type="similarity">
    <text evidence="2">Belongs to the insect chemoreceptor superfamily. Gustatory receptor (GR) family. Gr5a subfamily.</text>
</comment>
<evidence type="ECO:0000256" key="1">
    <source>
        <dbReference type="ARBA" id="ARBA00004651"/>
    </source>
</evidence>
<dbReference type="Pfam" id="PF06151">
    <property type="entry name" value="Trehalose_recp"/>
    <property type="match status" value="1"/>
</dbReference>
<dbReference type="GO" id="GO:0007606">
    <property type="term" value="P:sensory perception of chemical stimulus"/>
    <property type="evidence" value="ECO:0000318"/>
    <property type="project" value="GO_Central"/>
</dbReference>
<evidence type="ECO:0000256" key="2">
    <source>
        <dbReference type="ARBA" id="ARBA00005327"/>
    </source>
</evidence>
<dbReference type="PANTHER" id="PTHR21421:SF29">
    <property type="entry name" value="GUSTATORY RECEPTOR 5A FOR TREHALOSE-RELATED"/>
    <property type="match status" value="1"/>
</dbReference>
<evidence type="ECO:0000256" key="4">
    <source>
        <dbReference type="ARBA" id="ARBA00022692"/>
    </source>
</evidence>
<dbReference type="PANTHER" id="PTHR21421">
    <property type="entry name" value="GUSTATORY RECEPTOR"/>
    <property type="match status" value="1"/>
</dbReference>
<evidence type="ECO:0000256" key="3">
    <source>
        <dbReference type="ARBA" id="ARBA00022475"/>
    </source>
</evidence>
<name>D6WJP8_TRICA</name>
<keyword evidence="6 8" id="KW-0472">Membrane</keyword>
<evidence type="ECO:0000256" key="8">
    <source>
        <dbReference type="SAM" id="Phobius"/>
    </source>
</evidence>
<dbReference type="OrthoDB" id="5800391at2759"/>
<feature type="transmembrane region" description="Helical" evidence="8">
    <location>
        <begin position="49"/>
        <end position="74"/>
    </location>
</feature>
<sequence>MILFPRHTEMDNTQKWSNSFKYVFFLAQCLALLPVNGKHQIYSKWKSLHILYSLFVIFVTSILLIFQIVFAVTHEFDRNVLSSIMMKIYSICALFLNIRLGSRWQKIHKQWNQVDCVMDRRYGQLKKINLRIIAILSVYFATSLGAFVNILKLQGTSNILEFELYSFVFNYVPPNYAMALIFLFVYFIYFFLSNFIDVFIASLSMAIALRFKQIRTRLELSEKSQFDLGMTEFWLEMRRDYDRLSHLCKELDDGISGLILMSFAYNLFEVISYLFHQLMMDSQQNVAFYFFFPYMVLRLLAVCLYTSWINDESLAPVNILNSVPSRNYNPEIGRWLVQMSFDNVALTGWKMFKVTRGIFLGVASIVVTYELVIMQFYGFSGKT</sequence>
<dbReference type="AlphaFoldDB" id="D6WJP8"/>
<evidence type="ECO:0000313" key="10">
    <source>
        <dbReference type="Proteomes" id="UP000007266"/>
    </source>
</evidence>
<dbReference type="InterPro" id="IPR009318">
    <property type="entry name" value="Gustatory_rcpt"/>
</dbReference>
<dbReference type="Proteomes" id="UP000007266">
    <property type="component" value="Linkage group 5"/>
</dbReference>
<evidence type="ECO:0000256" key="7">
    <source>
        <dbReference type="ARBA" id="ARBA00023170"/>
    </source>
</evidence>
<keyword evidence="5 8" id="KW-1133">Transmembrane helix</keyword>
<evidence type="ECO:0000256" key="5">
    <source>
        <dbReference type="ARBA" id="ARBA00022989"/>
    </source>
</evidence>
<feature type="transmembrane region" description="Helical" evidence="8">
    <location>
        <begin position="128"/>
        <end position="151"/>
    </location>
</feature>
<feature type="transmembrane region" description="Helical" evidence="8">
    <location>
        <begin position="176"/>
        <end position="209"/>
    </location>
</feature>
<feature type="transmembrane region" description="Helical" evidence="8">
    <location>
        <begin position="255"/>
        <end position="275"/>
    </location>
</feature>
<protein>
    <submittedName>
        <fullName evidence="9">Gustatory receptor 19</fullName>
    </submittedName>
</protein>
<dbReference type="eggNOG" id="ENOG502QTKP">
    <property type="taxonomic scope" value="Eukaryota"/>
</dbReference>
<dbReference type="GO" id="GO:0005886">
    <property type="term" value="C:plasma membrane"/>
    <property type="evidence" value="ECO:0007669"/>
    <property type="project" value="UniProtKB-SubCell"/>
</dbReference>
<dbReference type="GeneID" id="107397968"/>
<dbReference type="HOGENOM" id="CLU_043581_0_0_1"/>
<evidence type="ECO:0000256" key="6">
    <source>
        <dbReference type="ARBA" id="ARBA00023136"/>
    </source>
</evidence>
<gene>
    <name evidence="9" type="primary">TcGr19</name>
    <name evidence="9" type="ORF">TcasGA2_TC030120</name>
</gene>
<feature type="transmembrane region" description="Helical" evidence="8">
    <location>
        <begin position="287"/>
        <end position="308"/>
    </location>
</feature>
<reference evidence="9 10" key="2">
    <citation type="journal article" date="2010" name="Nucleic Acids Res.">
        <title>BeetleBase in 2010: revisions to provide comprehensive genomic information for Tribolium castaneum.</title>
        <authorList>
            <person name="Kim H.S."/>
            <person name="Murphy T."/>
            <person name="Xia J."/>
            <person name="Caragea D."/>
            <person name="Park Y."/>
            <person name="Beeman R.W."/>
            <person name="Lorenzen M.D."/>
            <person name="Butcher S."/>
            <person name="Manak J.R."/>
            <person name="Brown S.J."/>
        </authorList>
    </citation>
    <scope>GENOME REANNOTATION</scope>
    <source>
        <strain evidence="9 10">Georgia GA2</strain>
    </source>
</reference>
<keyword evidence="4 8" id="KW-0812">Transmembrane</keyword>
<keyword evidence="3" id="KW-1003">Cell membrane</keyword>